<dbReference type="SUPFAM" id="SSF56935">
    <property type="entry name" value="Porins"/>
    <property type="match status" value="1"/>
</dbReference>
<dbReference type="InterPro" id="IPR037066">
    <property type="entry name" value="Plug_dom_sf"/>
</dbReference>
<comment type="subcellular location">
    <subcellularLocation>
        <location evidence="1 8">Cell outer membrane</location>
        <topology evidence="1 8">Multi-pass membrane protein</topology>
    </subcellularLocation>
</comment>
<evidence type="ECO:0000256" key="9">
    <source>
        <dbReference type="SAM" id="SignalP"/>
    </source>
</evidence>
<keyword evidence="6 8" id="KW-0472">Membrane</keyword>
<organism evidence="11 12">
    <name type="scientific">Algoriphagus aquaeductus</name>
    <dbReference type="NCBI Taxonomy" id="475299"/>
    <lineage>
        <taxon>Bacteria</taxon>
        <taxon>Pseudomonadati</taxon>
        <taxon>Bacteroidota</taxon>
        <taxon>Cytophagia</taxon>
        <taxon>Cytophagales</taxon>
        <taxon>Cyclobacteriaceae</taxon>
        <taxon>Algoriphagus</taxon>
    </lineage>
</organism>
<evidence type="ECO:0000256" key="1">
    <source>
        <dbReference type="ARBA" id="ARBA00004571"/>
    </source>
</evidence>
<dbReference type="InterPro" id="IPR036942">
    <property type="entry name" value="Beta-barrel_TonB_sf"/>
</dbReference>
<dbReference type="GO" id="GO:0044718">
    <property type="term" value="P:siderophore transmembrane transport"/>
    <property type="evidence" value="ECO:0007669"/>
    <property type="project" value="TreeGrafter"/>
</dbReference>
<keyword evidence="5 9" id="KW-0732">Signal</keyword>
<proteinExistence type="inferred from homology"/>
<dbReference type="EMBL" id="QKTX01000006">
    <property type="protein sequence ID" value="PZV83538.1"/>
    <property type="molecule type" value="Genomic_DNA"/>
</dbReference>
<keyword evidence="7 8" id="KW-0998">Cell outer membrane</keyword>
<keyword evidence="4 8" id="KW-0812">Transmembrane</keyword>
<evidence type="ECO:0000256" key="5">
    <source>
        <dbReference type="ARBA" id="ARBA00022729"/>
    </source>
</evidence>
<dbReference type="AlphaFoldDB" id="A0A326RUN8"/>
<keyword evidence="3 8" id="KW-1134">Transmembrane beta strand</keyword>
<sequence length="910" mass="102286">MYMMRFKKYFIFLLITFSAVQLGFGQAENRITGFFPGISFERFVELVEKETPYRFYFKESDVAGLTVNLQASKDKLEDVLGVIFLKTDLKYSISGEKEVFVSKGEKFQVDFLSNYFQAPTSGFSGSVGQDEFVRNRRYVIGIPGSGSEAKLVGVVKSLENDQPIQGAIVYEKESMRQTITDQGGKYEITIPKGYKTLLVQNIGGYTEQRLLDIQGDGTLDLNIGEGVFSLNEVVVRSGALTNVSRPEMGVQSLSVQQMRKLPAVMGEVDIIKGILTMPGVNTAGEASVGFNVRGGAADQNLILLDQNTLFNPSHLFGFFSAVNSDMVQGVELYKAGVPASLGGRLSSVLQVTPKKGRTDKIGGSGGIGPMTSRLSLDGPIGANTTFILGTRLTYSDWLLDALQDRIDLGASRAFFADLNGSVEHRFSETDAIRVSGYFSKDEFQFDPDTVYSYSNQNFAVSWTHYFNDAIEATFSAGQDGYDFLVQGEDNPLNSYQYRFDIRQQFLKAQFRQEKGDRHILTYGVHGIYYQLNPGRINPFGPESIVIPDQVASEKAMDWSFFLGDEYEVNEQLTISGGLRYNLYRFLGPQTLPVYAPGEAFLPENITGETTYGNGDNVQTYHGPEFRFSARYALSNWSSIKAGVNSMRQNIHLLSNSSVITPTDTWKLSDPFLKPQRGIQYALGYFRNMKQSMYELSAEVYYRTMQNLLDYRSGAKIVLNDRIEQDVLVTQGKAYGAELYLRKLQGKLNGSIAYTYSRSLLQTDPTERKEQINRSEWYPSNFDQPHNANLVMNYELSRRLNVTLAGKYSTGRPVTLPIAKFEYGGAERVFFSDRNSFRVPDYFRMDFSINLEGNHKVKKLAHASWSFGVYNVLGRDNAYSIYYVPEGGKLQGYQLAIFAEPIPFITYNFRF</sequence>
<reference evidence="11 12" key="1">
    <citation type="submission" date="2018-06" db="EMBL/GenBank/DDBJ databases">
        <title>Genomic Encyclopedia of Archaeal and Bacterial Type Strains, Phase II (KMG-II): from individual species to whole genera.</title>
        <authorList>
            <person name="Goeker M."/>
        </authorList>
    </citation>
    <scope>NUCLEOTIDE SEQUENCE [LARGE SCALE GENOMIC DNA]</scope>
    <source>
        <strain evidence="11 12">T4</strain>
    </source>
</reference>
<dbReference type="InterPro" id="IPR012910">
    <property type="entry name" value="Plug_dom"/>
</dbReference>
<name>A0A326RUN8_9BACT</name>
<keyword evidence="12" id="KW-1185">Reference proteome</keyword>
<dbReference type="GO" id="GO:0009279">
    <property type="term" value="C:cell outer membrane"/>
    <property type="evidence" value="ECO:0007669"/>
    <property type="project" value="UniProtKB-SubCell"/>
</dbReference>
<evidence type="ECO:0000256" key="7">
    <source>
        <dbReference type="ARBA" id="ARBA00023237"/>
    </source>
</evidence>
<keyword evidence="11" id="KW-0675">Receptor</keyword>
<evidence type="ECO:0000256" key="2">
    <source>
        <dbReference type="ARBA" id="ARBA00022448"/>
    </source>
</evidence>
<dbReference type="Pfam" id="PF13715">
    <property type="entry name" value="CarbopepD_reg_2"/>
    <property type="match status" value="1"/>
</dbReference>
<dbReference type="Pfam" id="PF07715">
    <property type="entry name" value="Plug"/>
    <property type="match status" value="1"/>
</dbReference>
<comment type="similarity">
    <text evidence="8">Belongs to the TonB-dependent receptor family.</text>
</comment>
<gene>
    <name evidence="11" type="ORF">CLV31_106155</name>
</gene>
<evidence type="ECO:0000256" key="3">
    <source>
        <dbReference type="ARBA" id="ARBA00022452"/>
    </source>
</evidence>
<evidence type="ECO:0000256" key="4">
    <source>
        <dbReference type="ARBA" id="ARBA00022692"/>
    </source>
</evidence>
<dbReference type="GO" id="GO:0015344">
    <property type="term" value="F:siderophore uptake transmembrane transporter activity"/>
    <property type="evidence" value="ECO:0007669"/>
    <property type="project" value="TreeGrafter"/>
</dbReference>
<dbReference type="Gene3D" id="2.60.40.1120">
    <property type="entry name" value="Carboxypeptidase-like, regulatory domain"/>
    <property type="match status" value="1"/>
</dbReference>
<dbReference type="SUPFAM" id="SSF49464">
    <property type="entry name" value="Carboxypeptidase regulatory domain-like"/>
    <property type="match status" value="1"/>
</dbReference>
<evidence type="ECO:0000313" key="11">
    <source>
        <dbReference type="EMBL" id="PZV83538.1"/>
    </source>
</evidence>
<feature type="chain" id="PRO_5016360498" evidence="9">
    <location>
        <begin position="24"/>
        <end position="910"/>
    </location>
</feature>
<evidence type="ECO:0000256" key="6">
    <source>
        <dbReference type="ARBA" id="ARBA00023136"/>
    </source>
</evidence>
<dbReference type="Gene3D" id="2.170.130.10">
    <property type="entry name" value="TonB-dependent receptor, plug domain"/>
    <property type="match status" value="1"/>
</dbReference>
<dbReference type="InterPro" id="IPR008969">
    <property type="entry name" value="CarboxyPept-like_regulatory"/>
</dbReference>
<dbReference type="Proteomes" id="UP000248917">
    <property type="component" value="Unassembled WGS sequence"/>
</dbReference>
<feature type="signal peptide" evidence="9">
    <location>
        <begin position="1"/>
        <end position="23"/>
    </location>
</feature>
<comment type="caution">
    <text evidence="11">The sequence shown here is derived from an EMBL/GenBank/DDBJ whole genome shotgun (WGS) entry which is preliminary data.</text>
</comment>
<evidence type="ECO:0000259" key="10">
    <source>
        <dbReference type="Pfam" id="PF07715"/>
    </source>
</evidence>
<accession>A0A326RUN8</accession>
<evidence type="ECO:0000313" key="12">
    <source>
        <dbReference type="Proteomes" id="UP000248917"/>
    </source>
</evidence>
<protein>
    <submittedName>
        <fullName evidence="11">TonB-dependent receptor-like protein</fullName>
    </submittedName>
</protein>
<evidence type="ECO:0000256" key="8">
    <source>
        <dbReference type="PROSITE-ProRule" id="PRU01360"/>
    </source>
</evidence>
<dbReference type="InterPro" id="IPR039426">
    <property type="entry name" value="TonB-dep_rcpt-like"/>
</dbReference>
<feature type="domain" description="TonB-dependent receptor plug" evidence="10">
    <location>
        <begin position="251"/>
        <end position="343"/>
    </location>
</feature>
<keyword evidence="2 8" id="KW-0813">Transport</keyword>
<dbReference type="PANTHER" id="PTHR30069">
    <property type="entry name" value="TONB-DEPENDENT OUTER MEMBRANE RECEPTOR"/>
    <property type="match status" value="1"/>
</dbReference>
<dbReference type="Gene3D" id="2.40.170.20">
    <property type="entry name" value="TonB-dependent receptor, beta-barrel domain"/>
    <property type="match status" value="1"/>
</dbReference>
<dbReference type="PANTHER" id="PTHR30069:SF29">
    <property type="entry name" value="HEMOGLOBIN AND HEMOGLOBIN-HAPTOGLOBIN-BINDING PROTEIN 1-RELATED"/>
    <property type="match status" value="1"/>
</dbReference>
<dbReference type="PROSITE" id="PS52016">
    <property type="entry name" value="TONB_DEPENDENT_REC_3"/>
    <property type="match status" value="1"/>
</dbReference>